<dbReference type="Gene3D" id="3.90.180.10">
    <property type="entry name" value="Medium-chain alcohol dehydrogenases, catalytic domain"/>
    <property type="match status" value="2"/>
</dbReference>
<dbReference type="InterPro" id="IPR020843">
    <property type="entry name" value="ER"/>
</dbReference>
<dbReference type="InterPro" id="IPR052711">
    <property type="entry name" value="Zinc_ADH-like"/>
</dbReference>
<dbReference type="InterPro" id="IPR011032">
    <property type="entry name" value="GroES-like_sf"/>
</dbReference>
<dbReference type="SUPFAM" id="SSF50129">
    <property type="entry name" value="GroES-like"/>
    <property type="match status" value="1"/>
</dbReference>
<dbReference type="PANTHER" id="PTHR45033:SF2">
    <property type="entry name" value="ZINC-TYPE ALCOHOL DEHYDROGENASE-LIKE PROTEIN C1773.06C"/>
    <property type="match status" value="1"/>
</dbReference>
<dbReference type="GO" id="GO:0016491">
    <property type="term" value="F:oxidoreductase activity"/>
    <property type="evidence" value="ECO:0007669"/>
    <property type="project" value="InterPro"/>
</dbReference>
<name>A0AAJ0GEJ5_9PEZI</name>
<dbReference type="InterPro" id="IPR013154">
    <property type="entry name" value="ADH-like_N"/>
</dbReference>
<dbReference type="AlphaFoldDB" id="A0AAJ0GEJ5"/>
<feature type="domain" description="Enoyl reductase (ER)" evidence="1">
    <location>
        <begin position="13"/>
        <end position="262"/>
    </location>
</feature>
<dbReference type="SUPFAM" id="SSF51735">
    <property type="entry name" value="NAD(P)-binding Rossmann-fold domains"/>
    <property type="match status" value="1"/>
</dbReference>
<dbReference type="SMART" id="SM00829">
    <property type="entry name" value="PKS_ER"/>
    <property type="match status" value="1"/>
</dbReference>
<dbReference type="Pfam" id="PF13602">
    <property type="entry name" value="ADH_zinc_N_2"/>
    <property type="match status" value="1"/>
</dbReference>
<accession>A0AAJ0GEJ5</accession>
<keyword evidence="3" id="KW-1185">Reference proteome</keyword>
<protein>
    <recommendedName>
        <fullName evidence="1">Enoyl reductase (ER) domain-containing protein</fullName>
    </recommendedName>
</protein>
<sequence>MSQQKVFRLPSKGAGYNVIEEHSEPIPRPGPHEVLLQVHATTLNYRDLVIANGGYPFPVKDNVVILSDGAGTIVEVGSDVQDISKGDYAISNFDISNIYGAQQDWLHGLGGPIDGMLRQYVTLPATAIVKVPKTTTMSWVSSLHWDQEALKITNGRGADFIIENGGSGTIAKSLACIARGGINAVVGFLDQAKEMPDVASLVLGSGAVVRGINVGSKQLTDDLVMFVCEKNLDVPVEKTFGFSKEEVIEAFKYLEAAGHVGIEVK</sequence>
<dbReference type="CDD" id="cd08276">
    <property type="entry name" value="MDR7"/>
    <property type="match status" value="1"/>
</dbReference>
<dbReference type="EMBL" id="JAWDJX010000007">
    <property type="protein sequence ID" value="KAK3055999.1"/>
    <property type="molecule type" value="Genomic_DNA"/>
</dbReference>
<gene>
    <name evidence="2" type="ORF">LTR09_003233</name>
</gene>
<dbReference type="Gene3D" id="3.40.50.720">
    <property type="entry name" value="NAD(P)-binding Rossmann-like Domain"/>
    <property type="match status" value="1"/>
</dbReference>
<organism evidence="2 3">
    <name type="scientific">Extremus antarcticus</name>
    <dbReference type="NCBI Taxonomy" id="702011"/>
    <lineage>
        <taxon>Eukaryota</taxon>
        <taxon>Fungi</taxon>
        <taxon>Dikarya</taxon>
        <taxon>Ascomycota</taxon>
        <taxon>Pezizomycotina</taxon>
        <taxon>Dothideomycetes</taxon>
        <taxon>Dothideomycetidae</taxon>
        <taxon>Mycosphaerellales</taxon>
        <taxon>Extremaceae</taxon>
        <taxon>Extremus</taxon>
    </lineage>
</organism>
<evidence type="ECO:0000313" key="3">
    <source>
        <dbReference type="Proteomes" id="UP001271007"/>
    </source>
</evidence>
<dbReference type="InterPro" id="IPR036291">
    <property type="entry name" value="NAD(P)-bd_dom_sf"/>
</dbReference>
<proteinExistence type="predicted"/>
<reference evidence="2" key="1">
    <citation type="submission" date="2023-04" db="EMBL/GenBank/DDBJ databases">
        <title>Black Yeasts Isolated from many extreme environments.</title>
        <authorList>
            <person name="Coleine C."/>
            <person name="Stajich J.E."/>
            <person name="Selbmann L."/>
        </authorList>
    </citation>
    <scope>NUCLEOTIDE SEQUENCE</scope>
    <source>
        <strain evidence="2">CCFEE 5312</strain>
    </source>
</reference>
<evidence type="ECO:0000313" key="2">
    <source>
        <dbReference type="EMBL" id="KAK3055999.1"/>
    </source>
</evidence>
<evidence type="ECO:0000259" key="1">
    <source>
        <dbReference type="SMART" id="SM00829"/>
    </source>
</evidence>
<dbReference type="PANTHER" id="PTHR45033">
    <property type="match status" value="1"/>
</dbReference>
<dbReference type="Pfam" id="PF08240">
    <property type="entry name" value="ADH_N"/>
    <property type="match status" value="1"/>
</dbReference>
<dbReference type="Proteomes" id="UP001271007">
    <property type="component" value="Unassembled WGS sequence"/>
</dbReference>
<comment type="caution">
    <text evidence="2">The sequence shown here is derived from an EMBL/GenBank/DDBJ whole genome shotgun (WGS) entry which is preliminary data.</text>
</comment>